<evidence type="ECO:0000259" key="6">
    <source>
        <dbReference type="PROSITE" id="PS51736"/>
    </source>
</evidence>
<organism evidence="7">
    <name type="scientific">Desulfovibrio sp. U5L</name>
    <dbReference type="NCBI Taxonomy" id="596152"/>
    <lineage>
        <taxon>Bacteria</taxon>
        <taxon>Pseudomonadati</taxon>
        <taxon>Thermodesulfobacteriota</taxon>
        <taxon>Desulfovibrionia</taxon>
        <taxon>Desulfovibrionales</taxon>
        <taxon>Desulfovibrionaceae</taxon>
        <taxon>Desulfovibrio</taxon>
    </lineage>
</organism>
<evidence type="ECO:0000256" key="2">
    <source>
        <dbReference type="ARBA" id="ARBA00023125"/>
    </source>
</evidence>
<dbReference type="PROSITE" id="PS00397">
    <property type="entry name" value="RECOMBINASES_1"/>
    <property type="match status" value="1"/>
</dbReference>
<dbReference type="InterPro" id="IPR006119">
    <property type="entry name" value="Resolv_N"/>
</dbReference>
<dbReference type="PANTHER" id="PTHR30461:SF23">
    <property type="entry name" value="DNA RECOMBINASE-RELATED"/>
    <property type="match status" value="1"/>
</dbReference>
<dbReference type="Gene3D" id="3.40.50.1390">
    <property type="entry name" value="Resolvase, N-terminal catalytic domain"/>
    <property type="match status" value="1"/>
</dbReference>
<dbReference type="InterPro" id="IPR050639">
    <property type="entry name" value="SSR_resolvase"/>
</dbReference>
<keyword evidence="1" id="KW-0229">DNA integration</keyword>
<dbReference type="OrthoDB" id="128993at2"/>
<sequence length="225" mass="25326">MERVFGYARVSSPGQVQGDGLARQAKAIADYARSHRLDVVDIYREEGVSGTSDDRPALARLMVDLEENDHGVKTVIVEKLDRLARDLMVQEAVIRDFQKHHFDLISATEGPDLLSEDPTRKLIRQVFGALAEYDKSMLVSKLRAARERVKAKTGKCDGRKGYYETDHGKAVLARIKQLRRKRRDLKPLSFPDIAEVLNKEGMLTLAGKPWTGGNVAAAMRRNQKR</sequence>
<evidence type="ECO:0000256" key="4">
    <source>
        <dbReference type="PIRSR" id="PIRSR606118-50"/>
    </source>
</evidence>
<dbReference type="Pfam" id="PF00239">
    <property type="entry name" value="Resolvase"/>
    <property type="match status" value="1"/>
</dbReference>
<dbReference type="SUPFAM" id="SSF53041">
    <property type="entry name" value="Resolvase-like"/>
    <property type="match status" value="1"/>
</dbReference>
<protein>
    <submittedName>
        <fullName evidence="7">Site-specific recombinase, DNA invertase Pin</fullName>
    </submittedName>
</protein>
<dbReference type="SMART" id="SM00857">
    <property type="entry name" value="Resolvase"/>
    <property type="match status" value="1"/>
</dbReference>
<proteinExistence type="predicted"/>
<dbReference type="EMBL" id="JH600068">
    <property type="protein sequence ID" value="EIG52782.1"/>
    <property type="molecule type" value="Genomic_DNA"/>
</dbReference>
<dbReference type="GO" id="GO:0015074">
    <property type="term" value="P:DNA integration"/>
    <property type="evidence" value="ECO:0007669"/>
    <property type="project" value="UniProtKB-KW"/>
</dbReference>
<dbReference type="InterPro" id="IPR036162">
    <property type="entry name" value="Resolvase-like_N_sf"/>
</dbReference>
<reference evidence="7" key="1">
    <citation type="submission" date="2011-11" db="EMBL/GenBank/DDBJ databases">
        <title>Improved High-Quality Draft sequence of Desulfovibrio sp. U5L.</title>
        <authorList>
            <consortium name="US DOE Joint Genome Institute"/>
            <person name="Lucas S."/>
            <person name="Han J."/>
            <person name="Lapidus A."/>
            <person name="Cheng J.-F."/>
            <person name="Goodwin L."/>
            <person name="Pitluck S."/>
            <person name="Peters L."/>
            <person name="Ovchinnikova G."/>
            <person name="Held B."/>
            <person name="Detter J.C."/>
            <person name="Han C."/>
            <person name="Tapia R."/>
            <person name="Land M."/>
            <person name="Hauser L."/>
            <person name="Kyrpides N."/>
            <person name="Ivanova N."/>
            <person name="Pagani I."/>
            <person name="Gabster J."/>
            <person name="Walker C."/>
            <person name="Stolyar S."/>
            <person name="Stahl D."/>
            <person name="Arkin A."/>
            <person name="Dehal P."/>
            <person name="Hazen T."/>
            <person name="Woyke T."/>
        </authorList>
    </citation>
    <scope>NUCLEOTIDE SEQUENCE [LARGE SCALE GENOMIC DNA]</scope>
    <source>
        <strain evidence="7">U5L</strain>
    </source>
</reference>
<dbReference type="CDD" id="cd00338">
    <property type="entry name" value="Ser_Recombinase"/>
    <property type="match status" value="1"/>
</dbReference>
<keyword evidence="3" id="KW-0233">DNA recombination</keyword>
<evidence type="ECO:0000256" key="5">
    <source>
        <dbReference type="PROSITE-ProRule" id="PRU10137"/>
    </source>
</evidence>
<dbReference type="InterPro" id="IPR006118">
    <property type="entry name" value="Recombinase_CS"/>
</dbReference>
<feature type="domain" description="Resolvase/invertase-type recombinase catalytic" evidence="6">
    <location>
        <begin position="3"/>
        <end position="153"/>
    </location>
</feature>
<dbReference type="AlphaFoldDB" id="I2PZ26"/>
<dbReference type="GO" id="GO:0000150">
    <property type="term" value="F:DNA strand exchange activity"/>
    <property type="evidence" value="ECO:0007669"/>
    <property type="project" value="InterPro"/>
</dbReference>
<keyword evidence="2" id="KW-0238">DNA-binding</keyword>
<dbReference type="eggNOG" id="COG1961">
    <property type="taxonomic scope" value="Bacteria"/>
</dbReference>
<gene>
    <name evidence="7" type="ORF">DesU5LDRAFT_1082</name>
</gene>
<feature type="active site" description="O-(5'-phospho-DNA)-serine intermediate" evidence="4 5">
    <location>
        <position position="11"/>
    </location>
</feature>
<evidence type="ECO:0000313" key="7">
    <source>
        <dbReference type="EMBL" id="EIG52782.1"/>
    </source>
</evidence>
<evidence type="ECO:0000256" key="3">
    <source>
        <dbReference type="ARBA" id="ARBA00023172"/>
    </source>
</evidence>
<dbReference type="PANTHER" id="PTHR30461">
    <property type="entry name" value="DNA-INVERTASE FROM LAMBDOID PROPHAGE"/>
    <property type="match status" value="1"/>
</dbReference>
<evidence type="ECO:0000256" key="1">
    <source>
        <dbReference type="ARBA" id="ARBA00022908"/>
    </source>
</evidence>
<dbReference type="STRING" id="596152.DesU5LDRAFT_1082"/>
<dbReference type="PROSITE" id="PS51736">
    <property type="entry name" value="RECOMBINASES_3"/>
    <property type="match status" value="1"/>
</dbReference>
<dbReference type="HOGENOM" id="CLU_010686_0_2_7"/>
<accession>I2PZ26</accession>
<dbReference type="GO" id="GO:0003677">
    <property type="term" value="F:DNA binding"/>
    <property type="evidence" value="ECO:0007669"/>
    <property type="project" value="UniProtKB-KW"/>
</dbReference>
<name>I2PZ26_9BACT</name>